<dbReference type="InterPro" id="IPR009752">
    <property type="entry name" value="Phage_Mu_GpJ"/>
</dbReference>
<dbReference type="eggNOG" id="COG4387">
    <property type="taxonomic scope" value="Bacteria"/>
</dbReference>
<accession>A0A084ZF43</accession>
<proteinExistence type="predicted"/>
<dbReference type="Proteomes" id="UP000028630">
    <property type="component" value="Unassembled WGS sequence"/>
</dbReference>
<keyword evidence="2" id="KW-1185">Reference proteome</keyword>
<dbReference type="Pfam" id="PF07030">
    <property type="entry name" value="Phage_Mu_Gp36"/>
    <property type="match status" value="1"/>
</dbReference>
<dbReference type="EMBL" id="JMTB01000149">
    <property type="protein sequence ID" value="KFB96087.1"/>
    <property type="molecule type" value="Genomic_DNA"/>
</dbReference>
<protein>
    <submittedName>
        <fullName evidence="1">Gp36 family Mu-like phage protein</fullName>
    </submittedName>
</protein>
<evidence type="ECO:0000313" key="1">
    <source>
        <dbReference type="EMBL" id="KFB96087.1"/>
    </source>
</evidence>
<comment type="caution">
    <text evidence="1">The sequence shown here is derived from an EMBL/GenBank/DDBJ whole genome shotgun (WGS) entry which is preliminary data.</text>
</comment>
<gene>
    <name evidence="1" type="ORF">GTGU_04680</name>
</gene>
<reference evidence="2" key="1">
    <citation type="submission" date="2014-05" db="EMBL/GenBank/DDBJ databases">
        <title>ATOL: Assembling a taxonomically balanced genome-scale reconstruction of the evolutionary history of the Enterobacteriaceae.</title>
        <authorList>
            <person name="Plunkett G. III"/>
            <person name="Neeno-Eckwall E.C."/>
            <person name="Glasner J.D."/>
            <person name="Perna N.T."/>
        </authorList>
    </citation>
    <scope>NUCLEOTIDE SEQUENCE [LARGE SCALE GENOMIC DNA]</scope>
    <source>
        <strain evidence="2">ATCC 49490</strain>
    </source>
</reference>
<organism evidence="1 2">
    <name type="scientific">Trabulsiella guamensis ATCC 49490</name>
    <dbReference type="NCBI Taxonomy" id="1005994"/>
    <lineage>
        <taxon>Bacteria</taxon>
        <taxon>Pseudomonadati</taxon>
        <taxon>Pseudomonadota</taxon>
        <taxon>Gammaproteobacteria</taxon>
        <taxon>Enterobacterales</taxon>
        <taxon>Enterobacteriaceae</taxon>
        <taxon>Trabulsiella</taxon>
    </lineage>
</organism>
<dbReference type="RefSeq" id="WP_038163378.1">
    <property type="nucleotide sequence ID" value="NZ_JMTB01000149.1"/>
</dbReference>
<dbReference type="OrthoDB" id="9812088at2"/>
<evidence type="ECO:0000313" key="2">
    <source>
        <dbReference type="Proteomes" id="UP000028630"/>
    </source>
</evidence>
<name>A0A084ZF43_9ENTR</name>
<sequence>MGIYVTRDDLLATDAERVWNMALDKETQQLDEAKIQRATDDADAEINSFLAKRYRLPLNLPALPSPLRRAAVSIAFYWLSERDNQITDEIQKRYDEALRTLREIANGSRDLGLSSDTPVGETDNGRLIIVSDNRRLFTRNNLKGVL</sequence>
<dbReference type="AlphaFoldDB" id="A0A084ZF43"/>